<dbReference type="PANTHER" id="PTHR32309:SF13">
    <property type="entry name" value="FERRIC ENTEROBACTIN TRANSPORT PROTEIN FEPE"/>
    <property type="match status" value="1"/>
</dbReference>
<dbReference type="CDD" id="cd05387">
    <property type="entry name" value="BY-kinase"/>
    <property type="match status" value="1"/>
</dbReference>
<evidence type="ECO:0000256" key="4">
    <source>
        <dbReference type="ARBA" id="ARBA00022741"/>
    </source>
</evidence>
<evidence type="ECO:0000259" key="12">
    <source>
        <dbReference type="Pfam" id="PF13614"/>
    </source>
</evidence>
<name>A0A9X3DZW3_9HYPH</name>
<sequence length="756" mass="81422">MMIVQSTPSMGREHLALRDIGALLRRRAVWLALLATTGLGLGAALYARQPRLYRAEAVLALDVRRIQGMPIDQVVTPLPPENPVLRTELDRIGSRIMARRVLAKLAEEGVDPFPLSATGPAAKRLDAAETQGSETGGVPTARPRSQSSGISAADKMGAALEDRLRSGLKVVNDGHSYTIYIAYTAEDPAVAARVANSYSQAYLDYQDDVQMEATRRVSDWLSDRLKVLAARLERSEQVAERFRASSGLQEIDGVTLAAQQLSALNAELIAARAAHATAEAREKTAARLAADSNGLDSFSEVLGSPIIQQLRASQAQFERRLRVLKDTGIAQSPEIPALQAELEAVRRQIDQEVDHILASLRNEIDAAARRVASLEEELRIAQANYGALDLARVKLDALTREANADRAVYESLLGRSKQIVDQNGLVDPGVRLISEATAPSRPFGLRLGPALALGLLGGAAGGLGLAFILERLDDRVRSRRAIEAATGVAVLGSLPILPWRVRRRTAGIWAQPPGHAFAEAIASLQWMLRLAPATRRSATFVVTSAVPGEGKTTVALALARSVALAGRSVVLVDADPYRQGLSRMALPRRHRSDPMNGLDAYFRGSAGIDDILTRDPATPLQVVLGLGPGADTKEQLEGAGMKRLVEQLRERFDVVILDAPPALTTPDAARIGSVVDAVLFLVRWESTPQEAVLAALQKLALCGVPVPALILNQVARRAHQSYDASRAAIRERRLTKSSLGRFADMADRPGAQIREA</sequence>
<evidence type="ECO:0000256" key="7">
    <source>
        <dbReference type="ARBA" id="ARBA00023137"/>
    </source>
</evidence>
<evidence type="ECO:0000256" key="1">
    <source>
        <dbReference type="ARBA" id="ARBA00007316"/>
    </source>
</evidence>
<feature type="transmembrane region" description="Helical" evidence="11">
    <location>
        <begin position="28"/>
        <end position="47"/>
    </location>
</feature>
<keyword evidence="3" id="KW-0808">Transferase</keyword>
<proteinExistence type="inferred from homology"/>
<evidence type="ECO:0000256" key="6">
    <source>
        <dbReference type="ARBA" id="ARBA00022840"/>
    </source>
</evidence>
<reference evidence="13" key="1">
    <citation type="submission" date="2022-11" db="EMBL/GenBank/DDBJ databases">
        <title>Biodiversity and phylogenetic relationships of bacteria.</title>
        <authorList>
            <person name="Machado R.A.R."/>
            <person name="Bhat A."/>
            <person name="Loulou A."/>
            <person name="Kallel S."/>
        </authorList>
    </citation>
    <scope>NUCLEOTIDE SEQUENCE</scope>
    <source>
        <strain evidence="13">K-TC2</strain>
    </source>
</reference>
<feature type="domain" description="AAA" evidence="12">
    <location>
        <begin position="548"/>
        <end position="664"/>
    </location>
</feature>
<dbReference type="InterPro" id="IPR027417">
    <property type="entry name" value="P-loop_NTPase"/>
</dbReference>
<dbReference type="InterPro" id="IPR025669">
    <property type="entry name" value="AAA_dom"/>
</dbReference>
<evidence type="ECO:0000256" key="8">
    <source>
        <dbReference type="ARBA" id="ARBA00051245"/>
    </source>
</evidence>
<keyword evidence="4" id="KW-0547">Nucleotide-binding</keyword>
<evidence type="ECO:0000256" key="2">
    <source>
        <dbReference type="ARBA" id="ARBA00011903"/>
    </source>
</evidence>
<feature type="coiled-coil region" evidence="9">
    <location>
        <begin position="357"/>
        <end position="391"/>
    </location>
</feature>
<dbReference type="RefSeq" id="WP_266337494.1">
    <property type="nucleotide sequence ID" value="NZ_JAPKNK010000002.1"/>
</dbReference>
<evidence type="ECO:0000256" key="9">
    <source>
        <dbReference type="SAM" id="Coils"/>
    </source>
</evidence>
<evidence type="ECO:0000313" key="14">
    <source>
        <dbReference type="Proteomes" id="UP001144805"/>
    </source>
</evidence>
<keyword evidence="6" id="KW-0067">ATP-binding</keyword>
<dbReference type="SUPFAM" id="SSF52540">
    <property type="entry name" value="P-loop containing nucleoside triphosphate hydrolases"/>
    <property type="match status" value="1"/>
</dbReference>
<evidence type="ECO:0000256" key="5">
    <source>
        <dbReference type="ARBA" id="ARBA00022777"/>
    </source>
</evidence>
<feature type="region of interest" description="Disordered" evidence="10">
    <location>
        <begin position="125"/>
        <end position="153"/>
    </location>
</feature>
<gene>
    <name evidence="13" type="ORF">OSH07_04865</name>
</gene>
<comment type="similarity">
    <text evidence="1">Belongs to the CpsD/CapB family.</text>
</comment>
<comment type="caution">
    <text evidence="13">The sequence shown here is derived from an EMBL/GenBank/DDBJ whole genome shotgun (WGS) entry which is preliminary data.</text>
</comment>
<dbReference type="GO" id="GO:0005886">
    <property type="term" value="C:plasma membrane"/>
    <property type="evidence" value="ECO:0007669"/>
    <property type="project" value="TreeGrafter"/>
</dbReference>
<protein>
    <recommendedName>
        <fullName evidence="2">non-specific protein-tyrosine kinase</fullName>
        <ecNumber evidence="2">2.7.10.2</ecNumber>
    </recommendedName>
</protein>
<dbReference type="InterPro" id="IPR050445">
    <property type="entry name" value="Bact_polysacc_biosynth/exp"/>
</dbReference>
<feature type="transmembrane region" description="Helical" evidence="11">
    <location>
        <begin position="481"/>
        <end position="499"/>
    </location>
</feature>
<feature type="transmembrane region" description="Helical" evidence="11">
    <location>
        <begin position="447"/>
        <end position="469"/>
    </location>
</feature>
<comment type="catalytic activity">
    <reaction evidence="8">
        <text>L-tyrosyl-[protein] + ATP = O-phospho-L-tyrosyl-[protein] + ADP + H(+)</text>
        <dbReference type="Rhea" id="RHEA:10596"/>
        <dbReference type="Rhea" id="RHEA-COMP:10136"/>
        <dbReference type="Rhea" id="RHEA-COMP:20101"/>
        <dbReference type="ChEBI" id="CHEBI:15378"/>
        <dbReference type="ChEBI" id="CHEBI:30616"/>
        <dbReference type="ChEBI" id="CHEBI:46858"/>
        <dbReference type="ChEBI" id="CHEBI:61978"/>
        <dbReference type="ChEBI" id="CHEBI:456216"/>
        <dbReference type="EC" id="2.7.10.2"/>
    </reaction>
</comment>
<dbReference type="EMBL" id="JAPKNK010000002">
    <property type="protein sequence ID" value="MCX5568516.1"/>
    <property type="molecule type" value="Genomic_DNA"/>
</dbReference>
<evidence type="ECO:0000256" key="10">
    <source>
        <dbReference type="SAM" id="MobiDB-lite"/>
    </source>
</evidence>
<keyword evidence="14" id="KW-1185">Reference proteome</keyword>
<dbReference type="AlphaFoldDB" id="A0A9X3DZW3"/>
<dbReference type="InterPro" id="IPR005702">
    <property type="entry name" value="Wzc-like_C"/>
</dbReference>
<dbReference type="EC" id="2.7.10.2" evidence="2"/>
<keyword evidence="11" id="KW-0812">Transmembrane</keyword>
<keyword evidence="7" id="KW-0829">Tyrosine-protein kinase</keyword>
<keyword evidence="11" id="KW-0472">Membrane</keyword>
<accession>A0A9X3DZW3</accession>
<dbReference type="GO" id="GO:0004713">
    <property type="term" value="F:protein tyrosine kinase activity"/>
    <property type="evidence" value="ECO:0007669"/>
    <property type="project" value="TreeGrafter"/>
</dbReference>
<keyword evidence="11" id="KW-1133">Transmembrane helix</keyword>
<dbReference type="Proteomes" id="UP001144805">
    <property type="component" value="Unassembled WGS sequence"/>
</dbReference>
<dbReference type="PANTHER" id="PTHR32309">
    <property type="entry name" value="TYROSINE-PROTEIN KINASE"/>
    <property type="match status" value="1"/>
</dbReference>
<dbReference type="Gene3D" id="3.40.50.300">
    <property type="entry name" value="P-loop containing nucleotide triphosphate hydrolases"/>
    <property type="match status" value="1"/>
</dbReference>
<evidence type="ECO:0000256" key="3">
    <source>
        <dbReference type="ARBA" id="ARBA00022679"/>
    </source>
</evidence>
<dbReference type="Pfam" id="PF13614">
    <property type="entry name" value="AAA_31"/>
    <property type="match status" value="1"/>
</dbReference>
<evidence type="ECO:0000256" key="11">
    <source>
        <dbReference type="SAM" id="Phobius"/>
    </source>
</evidence>
<organism evidence="13 14">
    <name type="scientific">Kaistia nematophila</name>
    <dbReference type="NCBI Taxonomy" id="2994654"/>
    <lineage>
        <taxon>Bacteria</taxon>
        <taxon>Pseudomonadati</taxon>
        <taxon>Pseudomonadota</taxon>
        <taxon>Alphaproteobacteria</taxon>
        <taxon>Hyphomicrobiales</taxon>
        <taxon>Kaistiaceae</taxon>
        <taxon>Kaistia</taxon>
    </lineage>
</organism>
<evidence type="ECO:0000313" key="13">
    <source>
        <dbReference type="EMBL" id="MCX5568516.1"/>
    </source>
</evidence>
<keyword evidence="9" id="KW-0175">Coiled coil</keyword>
<keyword evidence="5" id="KW-0418">Kinase</keyword>